<evidence type="ECO:0000313" key="7">
    <source>
        <dbReference type="Proteomes" id="UP000294360"/>
    </source>
</evidence>
<keyword evidence="4 6" id="KW-0067">ATP-binding</keyword>
<dbReference type="InterPro" id="IPR030921">
    <property type="entry name" value="LPS_export_LptB"/>
</dbReference>
<dbReference type="SUPFAM" id="SSF52540">
    <property type="entry name" value="P-loop containing nucleoside triphosphate hydrolases"/>
    <property type="match status" value="1"/>
</dbReference>
<dbReference type="PROSITE" id="PS50893">
    <property type="entry name" value="ABC_TRANSPORTER_2"/>
    <property type="match status" value="1"/>
</dbReference>
<dbReference type="GO" id="GO:0016887">
    <property type="term" value="F:ATP hydrolysis activity"/>
    <property type="evidence" value="ECO:0007669"/>
    <property type="project" value="InterPro"/>
</dbReference>
<dbReference type="GO" id="GO:0005524">
    <property type="term" value="F:ATP binding"/>
    <property type="evidence" value="ECO:0007669"/>
    <property type="project" value="UniProtKB-KW"/>
</dbReference>
<keyword evidence="3" id="KW-0547">Nucleotide-binding</keyword>
<dbReference type="Pfam" id="PF00005">
    <property type="entry name" value="ABC_tran"/>
    <property type="match status" value="1"/>
</dbReference>
<dbReference type="AlphaFoldDB" id="A0A4U8YTQ7"/>
<dbReference type="GO" id="GO:0055085">
    <property type="term" value="P:transmembrane transport"/>
    <property type="evidence" value="ECO:0007669"/>
    <property type="project" value="InterPro"/>
</dbReference>
<dbReference type="RefSeq" id="WP_244605646.1">
    <property type="nucleotide sequence ID" value="NZ_CP139089.1"/>
</dbReference>
<evidence type="ECO:0000256" key="2">
    <source>
        <dbReference type="ARBA" id="ARBA00022448"/>
    </source>
</evidence>
<dbReference type="Proteomes" id="UP000294360">
    <property type="component" value="Chromosome"/>
</dbReference>
<dbReference type="InterPro" id="IPR051120">
    <property type="entry name" value="ABC_AA/LPS_Transport"/>
</dbReference>
<evidence type="ECO:0000313" key="6">
    <source>
        <dbReference type="EMBL" id="VFU07107.1"/>
    </source>
</evidence>
<dbReference type="FunFam" id="3.40.50.300:FF:000151">
    <property type="entry name" value="Lipopolysaccharide ABC transporter ATP-binding protein"/>
    <property type="match status" value="1"/>
</dbReference>
<dbReference type="Gene3D" id="3.40.50.300">
    <property type="entry name" value="P-loop containing nucleotide triphosphate hydrolases"/>
    <property type="match status" value="1"/>
</dbReference>
<reference evidence="6 7" key="1">
    <citation type="submission" date="2019-03" db="EMBL/GenBank/DDBJ databases">
        <authorList>
            <person name="Kox A.R. M."/>
        </authorList>
    </citation>
    <scope>NUCLEOTIDE SEQUENCE [LARGE SCALE GENOMIC DNA]</scope>
    <source>
        <strain evidence="6">MTUNDRAET4 annotated genome</strain>
    </source>
</reference>
<keyword evidence="2" id="KW-0813">Transport</keyword>
<comment type="similarity">
    <text evidence="1">Belongs to the ABC transporter superfamily.</text>
</comment>
<dbReference type="SMART" id="SM00382">
    <property type="entry name" value="AAA"/>
    <property type="match status" value="1"/>
</dbReference>
<name>A0A4U8YTQ7_METTU</name>
<dbReference type="CDD" id="cd03218">
    <property type="entry name" value="ABC_YhbG"/>
    <property type="match status" value="1"/>
</dbReference>
<dbReference type="KEGG" id="mtun:MTUNDRAET4_0214"/>
<dbReference type="NCBIfam" id="TIGR04406">
    <property type="entry name" value="LPS_export_lptB"/>
    <property type="match status" value="1"/>
</dbReference>
<evidence type="ECO:0000256" key="1">
    <source>
        <dbReference type="ARBA" id="ARBA00005417"/>
    </source>
</evidence>
<dbReference type="InterPro" id="IPR027417">
    <property type="entry name" value="P-loop_NTPase"/>
</dbReference>
<dbReference type="EMBL" id="LR536450">
    <property type="protein sequence ID" value="VFU07107.1"/>
    <property type="molecule type" value="Genomic_DNA"/>
</dbReference>
<dbReference type="InterPro" id="IPR003439">
    <property type="entry name" value="ABC_transporter-like_ATP-bd"/>
</dbReference>
<proteinExistence type="inferred from homology"/>
<dbReference type="PANTHER" id="PTHR45772">
    <property type="entry name" value="CONSERVED COMPONENT OF ABC TRANSPORTER FOR NATURAL AMINO ACIDS-RELATED"/>
    <property type="match status" value="1"/>
</dbReference>
<dbReference type="PANTHER" id="PTHR45772:SF10">
    <property type="entry name" value="LIPOPOLYSACCHARIDE EXPORT SYSTEM ATP-BINDING PROTEIN LPTB"/>
    <property type="match status" value="1"/>
</dbReference>
<evidence type="ECO:0000259" key="5">
    <source>
        <dbReference type="PROSITE" id="PS50893"/>
    </source>
</evidence>
<evidence type="ECO:0000256" key="4">
    <source>
        <dbReference type="ARBA" id="ARBA00022840"/>
    </source>
</evidence>
<dbReference type="InterPro" id="IPR003593">
    <property type="entry name" value="AAA+_ATPase"/>
</dbReference>
<evidence type="ECO:0000256" key="3">
    <source>
        <dbReference type="ARBA" id="ARBA00022741"/>
    </source>
</evidence>
<sequence length="316" mass="35242">MAVRFFPDLAAVVGAGSLFWRRQRRPAENSGAWVIEKEVPETSPDVRDWRGAEPAAQDDAFVAAGDGRVSSFYAASEGVLCVRQLRKAYKMRRIIEDVSMYVRRGEAVGLLGPNGAGKTTLFYMISGLVRPDAGRIELDGHDVTRLPMYRRARLGIGYLPQEPSIFRGLSVEDNIRAVLEITQRDRRKRELELEALLDEFDIKALRKSPSVALSGGERRRCEIARALASRPAFILLDEPFAGVDPIAVADIQLLVHHLKRRGIGVLITDHNVRETLGLIDRAYIIHAGRVLTEGAPEEIVGNADVRRFYLGDDFQL</sequence>
<accession>A0A4U8YTQ7</accession>
<protein>
    <submittedName>
        <fullName evidence="6">Putative ABC transporter ATP-binding protein AZC_3926</fullName>
    </submittedName>
</protein>
<feature type="domain" description="ABC transporter" evidence="5">
    <location>
        <begin position="80"/>
        <end position="312"/>
    </location>
</feature>
<organism evidence="6 7">
    <name type="scientific">Methylocella tundrae</name>
    <dbReference type="NCBI Taxonomy" id="227605"/>
    <lineage>
        <taxon>Bacteria</taxon>
        <taxon>Pseudomonadati</taxon>
        <taxon>Pseudomonadota</taxon>
        <taxon>Alphaproteobacteria</taxon>
        <taxon>Hyphomicrobiales</taxon>
        <taxon>Beijerinckiaceae</taxon>
        <taxon>Methylocella</taxon>
    </lineage>
</organism>
<gene>
    <name evidence="6" type="ORF">MTUNDRAET4_0214</name>
</gene>
<dbReference type="GO" id="GO:0043190">
    <property type="term" value="C:ATP-binding cassette (ABC) transporter complex"/>
    <property type="evidence" value="ECO:0007669"/>
    <property type="project" value="InterPro"/>
</dbReference>